<dbReference type="HOGENOM" id="CLU_038813_0_0_9"/>
<dbReference type="Pfam" id="PF02608">
    <property type="entry name" value="Bmp"/>
    <property type="match status" value="1"/>
</dbReference>
<dbReference type="eggNOG" id="COG1744">
    <property type="taxonomic scope" value="Bacteria"/>
</dbReference>
<evidence type="ECO:0000256" key="2">
    <source>
        <dbReference type="ARBA" id="ARBA00008610"/>
    </source>
</evidence>
<organism evidence="9 10">
    <name type="scientific">Enterococcus phoeniculicola ATCC BAA-412</name>
    <dbReference type="NCBI Taxonomy" id="1158610"/>
    <lineage>
        <taxon>Bacteria</taxon>
        <taxon>Bacillati</taxon>
        <taxon>Bacillota</taxon>
        <taxon>Bacilli</taxon>
        <taxon>Lactobacillales</taxon>
        <taxon>Enterococcaceae</taxon>
        <taxon>Enterococcus</taxon>
    </lineage>
</organism>
<dbReference type="AlphaFoldDB" id="R3WBP2"/>
<dbReference type="InterPro" id="IPR028082">
    <property type="entry name" value="Peripla_BP_I"/>
</dbReference>
<sequence>MKKAKLFGLGAVALTAALVLGACGKGGTDSTDSTGGSASGKTDAEHSVVIVTDVGGVDDRSFNQSAWEGLQAWGKEHDISRGANGYDFIQSDDASQYTTNVDSAVSQGFKTVFGIGYLLKDSIAAGATANPDVNFALIDDVIENQDNVVSATFKDNEAAYLAGYAAAYTTKTDKLGFIGGEEGVVIDRFQAGFEKGVADAAKELKKDIKVDVKYAASFGDSAKGKALAAAMYQGGVDIIYHASGGTGAGVFQEAKALNEAGDKDKVWVIGVDSDQQDEGKYKNKKEGKDDNFTLTSTLKGVGAAVEDISTRALEGKFPGGEHLVYGLKDGGVDLTDGFLSDEAKTAVASAKEKVIAGDVEVPEAPAK</sequence>
<evidence type="ECO:0000256" key="6">
    <source>
        <dbReference type="ARBA" id="ARBA00023288"/>
    </source>
</evidence>
<dbReference type="CDD" id="cd06354">
    <property type="entry name" value="PBP1_PrnA-like"/>
    <property type="match status" value="1"/>
</dbReference>
<dbReference type="Proteomes" id="UP000013785">
    <property type="component" value="Unassembled WGS sequence"/>
</dbReference>
<accession>R3WBP2</accession>
<comment type="caution">
    <text evidence="9">The sequence shown here is derived from an EMBL/GenBank/DDBJ whole genome shotgun (WGS) entry which is preliminary data.</text>
</comment>
<keyword evidence="4 7" id="KW-0732">Signal</keyword>
<dbReference type="Gene3D" id="3.40.50.2300">
    <property type="match status" value="2"/>
</dbReference>
<keyword evidence="5" id="KW-0472">Membrane</keyword>
<name>R3WBP2_9ENTE</name>
<dbReference type="RefSeq" id="WP_010767899.1">
    <property type="nucleotide sequence ID" value="NZ_ASWE01000003.1"/>
</dbReference>
<reference evidence="9 10" key="1">
    <citation type="submission" date="2013-02" db="EMBL/GenBank/DDBJ databases">
        <title>The Genome Sequence of Enterococcus phoeniculicola BAA-412.</title>
        <authorList>
            <consortium name="The Broad Institute Genome Sequencing Platform"/>
            <consortium name="The Broad Institute Genome Sequencing Center for Infectious Disease"/>
            <person name="Earl A.M."/>
            <person name="Gilmore M.S."/>
            <person name="Lebreton F."/>
            <person name="Walker B."/>
            <person name="Young S.K."/>
            <person name="Zeng Q."/>
            <person name="Gargeya S."/>
            <person name="Fitzgerald M."/>
            <person name="Haas B."/>
            <person name="Abouelleil A."/>
            <person name="Alvarado L."/>
            <person name="Arachchi H.M."/>
            <person name="Berlin A.M."/>
            <person name="Chapman S.B."/>
            <person name="Dewar J."/>
            <person name="Goldberg J."/>
            <person name="Griggs A."/>
            <person name="Gujja S."/>
            <person name="Hansen M."/>
            <person name="Howarth C."/>
            <person name="Imamovic A."/>
            <person name="Larimer J."/>
            <person name="McCowan C."/>
            <person name="Murphy C."/>
            <person name="Neiman D."/>
            <person name="Pearson M."/>
            <person name="Priest M."/>
            <person name="Roberts A."/>
            <person name="Saif S."/>
            <person name="Shea T."/>
            <person name="Sisk P."/>
            <person name="Sykes S."/>
            <person name="Wortman J."/>
            <person name="Nusbaum C."/>
            <person name="Birren B."/>
        </authorList>
    </citation>
    <scope>NUCLEOTIDE SEQUENCE [LARGE SCALE GENOMIC DNA]</scope>
    <source>
        <strain evidence="9 10">ATCC BAA-412</strain>
    </source>
</reference>
<dbReference type="PROSITE" id="PS51257">
    <property type="entry name" value="PROKAR_LIPOPROTEIN"/>
    <property type="match status" value="1"/>
</dbReference>
<dbReference type="PATRIC" id="fig|1158610.3.peg.1206"/>
<evidence type="ECO:0000313" key="10">
    <source>
        <dbReference type="Proteomes" id="UP000013785"/>
    </source>
</evidence>
<dbReference type="PANTHER" id="PTHR34296:SF2">
    <property type="entry name" value="ABC TRANSPORTER GUANOSINE-BINDING PROTEIN NUPN"/>
    <property type="match status" value="1"/>
</dbReference>
<evidence type="ECO:0000256" key="3">
    <source>
        <dbReference type="ARBA" id="ARBA00022475"/>
    </source>
</evidence>
<feature type="chain" id="PRO_5039602133" evidence="7">
    <location>
        <begin position="22"/>
        <end position="367"/>
    </location>
</feature>
<evidence type="ECO:0000259" key="8">
    <source>
        <dbReference type="Pfam" id="PF02608"/>
    </source>
</evidence>
<evidence type="ECO:0000256" key="7">
    <source>
        <dbReference type="SAM" id="SignalP"/>
    </source>
</evidence>
<dbReference type="GO" id="GO:0005886">
    <property type="term" value="C:plasma membrane"/>
    <property type="evidence" value="ECO:0007669"/>
    <property type="project" value="UniProtKB-SubCell"/>
</dbReference>
<keyword evidence="3" id="KW-1003">Cell membrane</keyword>
<keyword evidence="10" id="KW-1185">Reference proteome</keyword>
<dbReference type="SUPFAM" id="SSF53822">
    <property type="entry name" value="Periplasmic binding protein-like I"/>
    <property type="match status" value="1"/>
</dbReference>
<comment type="subcellular location">
    <subcellularLocation>
        <location evidence="1">Cell membrane</location>
        <topology evidence="1">Lipid-anchor</topology>
    </subcellularLocation>
</comment>
<proteinExistence type="inferred from homology"/>
<dbReference type="InterPro" id="IPR050957">
    <property type="entry name" value="BMP_lipoprotein"/>
</dbReference>
<keyword evidence="6" id="KW-0449">Lipoprotein</keyword>
<dbReference type="OrthoDB" id="9784230at2"/>
<feature type="domain" description="ABC transporter substrate-binding protein PnrA-like" evidence="8">
    <location>
        <begin position="48"/>
        <end position="363"/>
    </location>
</feature>
<evidence type="ECO:0000256" key="1">
    <source>
        <dbReference type="ARBA" id="ARBA00004193"/>
    </source>
</evidence>
<comment type="similarity">
    <text evidence="2">Belongs to the BMP lipoprotein family.</text>
</comment>
<dbReference type="PANTHER" id="PTHR34296">
    <property type="entry name" value="TRANSCRIPTIONAL ACTIVATOR PROTEIN MED"/>
    <property type="match status" value="1"/>
</dbReference>
<evidence type="ECO:0000313" key="9">
    <source>
        <dbReference type="EMBL" id="EOL45341.1"/>
    </source>
</evidence>
<evidence type="ECO:0000256" key="4">
    <source>
        <dbReference type="ARBA" id="ARBA00022729"/>
    </source>
</evidence>
<dbReference type="InterPro" id="IPR003760">
    <property type="entry name" value="PnrA-like"/>
</dbReference>
<dbReference type="EMBL" id="AJAT01000012">
    <property type="protein sequence ID" value="EOL45341.1"/>
    <property type="molecule type" value="Genomic_DNA"/>
</dbReference>
<protein>
    <submittedName>
        <fullName evidence="9">Basic membrane lipopprotein</fullName>
    </submittedName>
</protein>
<feature type="signal peptide" evidence="7">
    <location>
        <begin position="1"/>
        <end position="21"/>
    </location>
</feature>
<evidence type="ECO:0000256" key="5">
    <source>
        <dbReference type="ARBA" id="ARBA00023136"/>
    </source>
</evidence>
<dbReference type="STRING" id="154621.RV11_GL002128"/>
<gene>
    <name evidence="9" type="ORF">UC3_01231</name>
</gene>